<reference evidence="2 3" key="1">
    <citation type="journal article" date="2018" name="Evol. Lett.">
        <title>Horizontal gene cluster transfer increased hallucinogenic mushroom diversity.</title>
        <authorList>
            <person name="Reynolds H.T."/>
            <person name="Vijayakumar V."/>
            <person name="Gluck-Thaler E."/>
            <person name="Korotkin H.B."/>
            <person name="Matheny P.B."/>
            <person name="Slot J.C."/>
        </authorList>
    </citation>
    <scope>NUCLEOTIDE SEQUENCE [LARGE SCALE GENOMIC DNA]</scope>
    <source>
        <strain evidence="2 3">2631</strain>
    </source>
</reference>
<protein>
    <submittedName>
        <fullName evidence="2">Uncharacterized protein</fullName>
    </submittedName>
</protein>
<evidence type="ECO:0000313" key="2">
    <source>
        <dbReference type="EMBL" id="PPQ93774.1"/>
    </source>
</evidence>
<evidence type="ECO:0000313" key="3">
    <source>
        <dbReference type="Proteomes" id="UP000283269"/>
    </source>
</evidence>
<feature type="region of interest" description="Disordered" evidence="1">
    <location>
        <begin position="56"/>
        <end position="104"/>
    </location>
</feature>
<dbReference type="EMBL" id="NHYD01000605">
    <property type="protein sequence ID" value="PPQ93774.1"/>
    <property type="molecule type" value="Genomic_DNA"/>
</dbReference>
<accession>A0A409XSU3</accession>
<sequence>MPPRTRSALKGTESRGSNSEDHPIDAELATDTIYWPWSSYDPIEKLVLETVTNANYSRLRTPSPKLSSKLVSPPKVDRRPRHDRHRHRLSNYSSDFDIPAEEAQRIRESSRENGSILFEHFNQKYVPQEKSSPCNSPAIRNARQVLDSPFQGAPLASPGIQVVQSGGLVLPKDATLSEGKTFGISGRIQTKNTD</sequence>
<dbReference type="Proteomes" id="UP000283269">
    <property type="component" value="Unassembled WGS sequence"/>
</dbReference>
<dbReference type="InParanoid" id="A0A409XSU3"/>
<name>A0A409XSU3_PSICY</name>
<keyword evidence="3" id="KW-1185">Reference proteome</keyword>
<feature type="compositionally biased region" description="Basic residues" evidence="1">
    <location>
        <begin position="78"/>
        <end position="89"/>
    </location>
</feature>
<comment type="caution">
    <text evidence="2">The sequence shown here is derived from an EMBL/GenBank/DDBJ whole genome shotgun (WGS) entry which is preliminary data.</text>
</comment>
<feature type="region of interest" description="Disordered" evidence="1">
    <location>
        <begin position="1"/>
        <end position="25"/>
    </location>
</feature>
<dbReference type="AlphaFoldDB" id="A0A409XSU3"/>
<proteinExistence type="predicted"/>
<organism evidence="2 3">
    <name type="scientific">Psilocybe cyanescens</name>
    <dbReference type="NCBI Taxonomy" id="93625"/>
    <lineage>
        <taxon>Eukaryota</taxon>
        <taxon>Fungi</taxon>
        <taxon>Dikarya</taxon>
        <taxon>Basidiomycota</taxon>
        <taxon>Agaricomycotina</taxon>
        <taxon>Agaricomycetes</taxon>
        <taxon>Agaricomycetidae</taxon>
        <taxon>Agaricales</taxon>
        <taxon>Agaricineae</taxon>
        <taxon>Strophariaceae</taxon>
        <taxon>Psilocybe</taxon>
    </lineage>
</organism>
<evidence type="ECO:0000256" key="1">
    <source>
        <dbReference type="SAM" id="MobiDB-lite"/>
    </source>
</evidence>
<feature type="compositionally biased region" description="Low complexity" evidence="1">
    <location>
        <begin position="62"/>
        <end position="74"/>
    </location>
</feature>
<gene>
    <name evidence="2" type="ORF">CVT25_008156</name>
</gene>